<dbReference type="Proteomes" id="UP000636709">
    <property type="component" value="Unassembled WGS sequence"/>
</dbReference>
<comment type="caution">
    <text evidence="4">The sequence shown here is derived from an EMBL/GenBank/DDBJ whole genome shotgun (WGS) entry which is preliminary data.</text>
</comment>
<feature type="region of interest" description="Disordered" evidence="1">
    <location>
        <begin position="111"/>
        <end position="130"/>
    </location>
</feature>
<sequence>MAASSIEDSVSLFTRRGMIRIVDSVIPLNPRPGRITCCHGEEEKWPPHKEATLGNANEMEVTMKKFYAEAVRRLPVDAIPELVDCICKAGHCIGLADPVSNIILNAISQLPSPSSSRVADSPPRKRMRSTSTQACEWGPLAYASNFGLLTFMAEYFKYLHEIQARRYLHAASYDLPVAIKLVRDDRFTFGSFPRHLLPDGGKMKAALRIAALKAGHPAPDDLAGLMTAQYPSRILSHIVFMLKGHKLLSPRDVWVMRKLLKRQWPATPLRNLDILSNPNGNACVKSSFDSILLLLSSCIGDDLRAQISMASQRHLDSLELRYMSDFTFHSEYVETKLSNTLEAATRMRADSTVDYDASRCKHILSLKMCLLDSIRALYIMVLSIVPISSRDSRFVRALLVAGHCYGPLDLVSNIILNALWYDLAFPLHEDHIETQGDILDTSIMCRLETRSLNGIVALFREVHGSCISEHEILEYLHFRKCDLTTLFFEAASKNATFADMANIAFVDVAKAAKHPQFVAFGSFLMSLSPEKLYHLNSLLCKSLGHTEWIDLKSVINSHIANNVVLSARTVDPFHMRQEVCLEISRKKSAFRDRLAFVRKELDKALHEYCNQHPGVKEPNYQLDIICGVHMESPSHNSPRFYHANFLASKVADNVDVTLPCSRKLFFAEFWELPWDPRPSRSIWYPGYAYPGGVPYSFSSSCCPIYDPECVGEP</sequence>
<dbReference type="Pfam" id="PF12274">
    <property type="entry name" value="DUF3615"/>
    <property type="match status" value="1"/>
</dbReference>
<evidence type="ECO:0000259" key="2">
    <source>
        <dbReference type="Pfam" id="PF12274"/>
    </source>
</evidence>
<feature type="domain" description="PIR2-like helical" evidence="3">
    <location>
        <begin position="62"/>
        <end position="182"/>
    </location>
</feature>
<protein>
    <submittedName>
        <fullName evidence="4">Uncharacterized protein</fullName>
    </submittedName>
</protein>
<dbReference type="Pfam" id="PF20235">
    <property type="entry name" value="PIR2-like_helical"/>
    <property type="match status" value="2"/>
</dbReference>
<dbReference type="OrthoDB" id="607685at2759"/>
<feature type="domain" description="PIR2-like helical" evidence="3">
    <location>
        <begin position="372"/>
        <end position="484"/>
    </location>
</feature>
<dbReference type="EMBL" id="JACEFO010002221">
    <property type="protein sequence ID" value="KAF8672409.1"/>
    <property type="molecule type" value="Genomic_DNA"/>
</dbReference>
<dbReference type="InterPro" id="IPR022059">
    <property type="entry name" value="DUF3615"/>
</dbReference>
<dbReference type="InterPro" id="IPR046527">
    <property type="entry name" value="PIR2-like_helical"/>
</dbReference>
<accession>A0A835EBZ3</accession>
<name>A0A835EBZ3_9POAL</name>
<organism evidence="4 5">
    <name type="scientific">Digitaria exilis</name>
    <dbReference type="NCBI Taxonomy" id="1010633"/>
    <lineage>
        <taxon>Eukaryota</taxon>
        <taxon>Viridiplantae</taxon>
        <taxon>Streptophyta</taxon>
        <taxon>Embryophyta</taxon>
        <taxon>Tracheophyta</taxon>
        <taxon>Spermatophyta</taxon>
        <taxon>Magnoliopsida</taxon>
        <taxon>Liliopsida</taxon>
        <taxon>Poales</taxon>
        <taxon>Poaceae</taxon>
        <taxon>PACMAD clade</taxon>
        <taxon>Panicoideae</taxon>
        <taxon>Panicodae</taxon>
        <taxon>Paniceae</taxon>
        <taxon>Anthephorinae</taxon>
        <taxon>Digitaria</taxon>
    </lineage>
</organism>
<dbReference type="PANTHER" id="PTHR33120:SF42">
    <property type="entry name" value="OS12G0105000 PROTEIN"/>
    <property type="match status" value="1"/>
</dbReference>
<reference evidence="4" key="1">
    <citation type="submission" date="2020-07" db="EMBL/GenBank/DDBJ databases">
        <title>Genome sequence and genetic diversity analysis of an under-domesticated orphan crop, white fonio (Digitaria exilis).</title>
        <authorList>
            <person name="Bennetzen J.L."/>
            <person name="Chen S."/>
            <person name="Ma X."/>
            <person name="Wang X."/>
            <person name="Yssel A.E.J."/>
            <person name="Chaluvadi S.R."/>
            <person name="Johnson M."/>
            <person name="Gangashetty P."/>
            <person name="Hamidou F."/>
            <person name="Sanogo M.D."/>
            <person name="Zwaenepoel A."/>
            <person name="Wallace J."/>
            <person name="Van De Peer Y."/>
            <person name="Van Deynze A."/>
        </authorList>
    </citation>
    <scope>NUCLEOTIDE SEQUENCE</scope>
    <source>
        <tissue evidence="4">Leaves</tissue>
    </source>
</reference>
<evidence type="ECO:0000313" key="5">
    <source>
        <dbReference type="Proteomes" id="UP000636709"/>
    </source>
</evidence>
<dbReference type="PANTHER" id="PTHR33120">
    <property type="entry name" value="EXPRESSED PROTEIN-RELATED"/>
    <property type="match status" value="1"/>
</dbReference>
<evidence type="ECO:0000313" key="4">
    <source>
        <dbReference type="EMBL" id="KAF8672409.1"/>
    </source>
</evidence>
<proteinExistence type="predicted"/>
<feature type="domain" description="DUF3615" evidence="2">
    <location>
        <begin position="602"/>
        <end position="684"/>
    </location>
</feature>
<gene>
    <name evidence="4" type="ORF">HU200_049618</name>
</gene>
<keyword evidence="5" id="KW-1185">Reference proteome</keyword>
<dbReference type="AlphaFoldDB" id="A0A835EBZ3"/>
<evidence type="ECO:0000256" key="1">
    <source>
        <dbReference type="SAM" id="MobiDB-lite"/>
    </source>
</evidence>
<evidence type="ECO:0000259" key="3">
    <source>
        <dbReference type="Pfam" id="PF20235"/>
    </source>
</evidence>